<keyword evidence="31" id="KW-0472">Membrane</keyword>
<dbReference type="EC" id="3.5.4.19" evidence="12"/>
<dbReference type="PROSITE" id="PS00611">
    <property type="entry name" value="HISOL_DEHYDROGENASE"/>
    <property type="match status" value="1"/>
</dbReference>
<dbReference type="InterPro" id="IPR016161">
    <property type="entry name" value="Ald_DH/histidinol_DH"/>
</dbReference>
<dbReference type="EMBL" id="CAJMWX010000886">
    <property type="protein sequence ID" value="CAE6438021.1"/>
    <property type="molecule type" value="Genomic_DNA"/>
</dbReference>
<evidence type="ECO:0000256" key="18">
    <source>
        <dbReference type="ARBA" id="ARBA00022801"/>
    </source>
</evidence>
<comment type="function">
    <text evidence="27">Catalyzes the reduction of 3'-oxosphinganine (3-ketodihydrosphingosine/KDS) to sphinganine (dihydrosphingosine/DHS), the second step of de novo sphingolipid biosynthesis.</text>
</comment>
<dbReference type="GO" id="GO:0046872">
    <property type="term" value="F:metal ion binding"/>
    <property type="evidence" value="ECO:0007669"/>
    <property type="project" value="UniProtKB-KW"/>
</dbReference>
<name>A0A8H3AT61_9AGAM</name>
<protein>
    <recommendedName>
        <fullName evidence="14">Histidine biosynthesis trifunctional protein</fullName>
        <ecNumber evidence="26">1.1.1.102</ecNumber>
        <ecNumber evidence="13">1.1.1.23</ecNumber>
        <ecNumber evidence="12">3.5.4.19</ecNumber>
        <ecNumber evidence="11">3.6.1.31</ecNumber>
    </recommendedName>
</protein>
<dbReference type="SUPFAM" id="SSF101386">
    <property type="entry name" value="all-alpha NTP pyrophosphatases"/>
    <property type="match status" value="1"/>
</dbReference>
<keyword evidence="24" id="KW-0368">Histidine biosynthesis</keyword>
<evidence type="ECO:0000256" key="24">
    <source>
        <dbReference type="ARBA" id="ARBA00023102"/>
    </source>
</evidence>
<evidence type="ECO:0000256" key="27">
    <source>
        <dbReference type="ARBA" id="ARBA00044737"/>
    </source>
</evidence>
<keyword evidence="22" id="KW-0560">Oxidoreductase</keyword>
<evidence type="ECO:0000256" key="9">
    <source>
        <dbReference type="ARBA" id="ARBA00005204"/>
    </source>
</evidence>
<reference evidence="33" key="1">
    <citation type="submission" date="2021-01" db="EMBL/GenBank/DDBJ databases">
        <authorList>
            <person name="Kaushik A."/>
        </authorList>
    </citation>
    <scope>NUCLEOTIDE SEQUENCE</scope>
    <source>
        <strain evidence="33">AG4-R118</strain>
    </source>
</reference>
<dbReference type="NCBIfam" id="TIGR00069">
    <property type="entry name" value="hisD"/>
    <property type="match status" value="1"/>
</dbReference>
<evidence type="ECO:0000256" key="15">
    <source>
        <dbReference type="ARBA" id="ARBA00022605"/>
    </source>
</evidence>
<dbReference type="InterPro" id="IPR021130">
    <property type="entry name" value="PRib-ATP_PPHydrolase-like"/>
</dbReference>
<keyword evidence="31" id="KW-0812">Transmembrane</keyword>
<comment type="catalytic activity">
    <reaction evidence="1">
        <text>1-(5-phospho-beta-D-ribosyl)-5'-AMP + H2O = 1-(5-phospho-beta-D-ribosyl)-5-[(5-phospho-beta-D-ribosylamino)methylideneamino]imidazole-4-carboxamide</text>
        <dbReference type="Rhea" id="RHEA:20049"/>
        <dbReference type="ChEBI" id="CHEBI:15377"/>
        <dbReference type="ChEBI" id="CHEBI:58435"/>
        <dbReference type="ChEBI" id="CHEBI:59457"/>
        <dbReference type="EC" id="3.5.4.19"/>
    </reaction>
</comment>
<dbReference type="HAMAP" id="MF_01024">
    <property type="entry name" value="HisD"/>
    <property type="match status" value="1"/>
</dbReference>
<dbReference type="InterPro" id="IPR008179">
    <property type="entry name" value="HisE"/>
</dbReference>
<evidence type="ECO:0000256" key="2">
    <source>
        <dbReference type="ARBA" id="ARBA00001460"/>
    </source>
</evidence>
<dbReference type="GO" id="GO:0004636">
    <property type="term" value="F:phosphoribosyl-ATP diphosphatase activity"/>
    <property type="evidence" value="ECO:0007669"/>
    <property type="project" value="UniProtKB-EC"/>
</dbReference>
<keyword evidence="18" id="KW-0378">Hydrolase</keyword>
<keyword evidence="21" id="KW-0443">Lipid metabolism</keyword>
<dbReference type="GO" id="GO:0006666">
    <property type="term" value="P:3-keto-sphinganine metabolic process"/>
    <property type="evidence" value="ECO:0007669"/>
    <property type="project" value="InterPro"/>
</dbReference>
<dbReference type="Gene3D" id="3.40.50.1980">
    <property type="entry name" value="Nitrogenase molybdenum iron protein domain"/>
    <property type="match status" value="2"/>
</dbReference>
<keyword evidence="17" id="KW-0547">Nucleotide-binding</keyword>
<dbReference type="GO" id="GO:0030148">
    <property type="term" value="P:sphingolipid biosynthetic process"/>
    <property type="evidence" value="ECO:0007669"/>
    <property type="project" value="InterPro"/>
</dbReference>
<evidence type="ECO:0000256" key="13">
    <source>
        <dbReference type="ARBA" id="ARBA00012965"/>
    </source>
</evidence>
<evidence type="ECO:0000256" key="28">
    <source>
        <dbReference type="ARBA" id="ARBA00048930"/>
    </source>
</evidence>
<dbReference type="InterPro" id="IPR001692">
    <property type="entry name" value="Histidinol_DH_CS"/>
</dbReference>
<comment type="caution">
    <text evidence="33">The sequence shown here is derived from an EMBL/GenBank/DDBJ whole genome shotgun (WGS) entry which is preliminary data.</text>
</comment>
<evidence type="ECO:0000256" key="10">
    <source>
        <dbReference type="ARBA" id="ARBA00008260"/>
    </source>
</evidence>
<dbReference type="Gene3D" id="3.40.50.720">
    <property type="entry name" value="NAD(P)-binding Rossmann-like Domain"/>
    <property type="match status" value="1"/>
</dbReference>
<evidence type="ECO:0000256" key="30">
    <source>
        <dbReference type="SAM" id="MobiDB-lite"/>
    </source>
</evidence>
<evidence type="ECO:0000256" key="1">
    <source>
        <dbReference type="ARBA" id="ARBA00000024"/>
    </source>
</evidence>
<evidence type="ECO:0000256" key="20">
    <source>
        <dbReference type="ARBA" id="ARBA00022840"/>
    </source>
</evidence>
<evidence type="ECO:0000256" key="7">
    <source>
        <dbReference type="ARBA" id="ARBA00004991"/>
    </source>
</evidence>
<keyword evidence="25" id="KW-0511">Multifunctional enzyme</keyword>
<evidence type="ECO:0000256" key="21">
    <source>
        <dbReference type="ARBA" id="ARBA00022919"/>
    </source>
</evidence>
<evidence type="ECO:0000256" key="3">
    <source>
        <dbReference type="ARBA" id="ARBA00001947"/>
    </source>
</evidence>
<evidence type="ECO:0000256" key="26">
    <source>
        <dbReference type="ARBA" id="ARBA00026112"/>
    </source>
</evidence>
<evidence type="ECO:0000256" key="16">
    <source>
        <dbReference type="ARBA" id="ARBA00022723"/>
    </source>
</evidence>
<accession>A0A8H3AT61</accession>
<evidence type="ECO:0000256" key="11">
    <source>
        <dbReference type="ARBA" id="ARBA00012414"/>
    </source>
</evidence>
<feature type="domain" description="Phosphoribosyl-AMP cyclohydrolase" evidence="32">
    <location>
        <begin position="516"/>
        <end position="587"/>
    </location>
</feature>
<dbReference type="SUPFAM" id="SSF141734">
    <property type="entry name" value="HisI-like"/>
    <property type="match status" value="1"/>
</dbReference>
<evidence type="ECO:0000256" key="17">
    <source>
        <dbReference type="ARBA" id="ARBA00022741"/>
    </source>
</evidence>
<dbReference type="InterPro" id="IPR002347">
    <property type="entry name" value="SDR_fam"/>
</dbReference>
<dbReference type="AlphaFoldDB" id="A0A8H3AT61"/>
<evidence type="ECO:0000256" key="19">
    <source>
        <dbReference type="ARBA" id="ARBA00022833"/>
    </source>
</evidence>
<dbReference type="FunFam" id="3.40.50.1980:FF:000050">
    <property type="entry name" value="Histidine biosynthesis trifunctional protein"/>
    <property type="match status" value="1"/>
</dbReference>
<evidence type="ECO:0000256" key="5">
    <source>
        <dbReference type="ARBA" id="ARBA00004760"/>
    </source>
</evidence>
<comment type="pathway">
    <text evidence="7">Sphingolipid metabolism.</text>
</comment>
<dbReference type="Pfam" id="PF01503">
    <property type="entry name" value="PRA-PH"/>
    <property type="match status" value="1"/>
</dbReference>
<dbReference type="InterPro" id="IPR012131">
    <property type="entry name" value="Hstdl_DH"/>
</dbReference>
<keyword evidence="16" id="KW-0479">Metal-binding</keyword>
<dbReference type="NCBIfam" id="TIGR03188">
    <property type="entry name" value="histidine_hisI"/>
    <property type="match status" value="1"/>
</dbReference>
<dbReference type="GO" id="GO:0005524">
    <property type="term" value="F:ATP binding"/>
    <property type="evidence" value="ECO:0007669"/>
    <property type="project" value="UniProtKB-KW"/>
</dbReference>
<keyword evidence="20" id="KW-0067">ATP-binding</keyword>
<dbReference type="InterPro" id="IPR045022">
    <property type="entry name" value="KDSR-like"/>
</dbReference>
<dbReference type="InterPro" id="IPR002496">
    <property type="entry name" value="PRib_AMP_CycHydrolase_dom"/>
</dbReference>
<comment type="pathway">
    <text evidence="6">Amino-acid biosynthesis; L-histidine biosynthesis; L-histidine from 5-phospho-alpha-D-ribose 1-diphosphate: step 9/9.</text>
</comment>
<dbReference type="FunFam" id="1.10.287.1080:FF:000002">
    <property type="entry name" value="Histidine biosynthesis bifunctional protein HisIE"/>
    <property type="match status" value="1"/>
</dbReference>
<evidence type="ECO:0000256" key="23">
    <source>
        <dbReference type="ARBA" id="ARBA00023027"/>
    </source>
</evidence>
<evidence type="ECO:0000256" key="25">
    <source>
        <dbReference type="ARBA" id="ARBA00023268"/>
    </source>
</evidence>
<dbReference type="Proteomes" id="UP000663888">
    <property type="component" value="Unassembled WGS sequence"/>
</dbReference>
<comment type="similarity">
    <text evidence="10">In the C-terminal section; belongs to the histidinol dehydrogenase family.</text>
</comment>
<comment type="cofactor">
    <cofactor evidence="3">
        <name>Zn(2+)</name>
        <dbReference type="ChEBI" id="CHEBI:29105"/>
    </cofactor>
</comment>
<dbReference type="GO" id="GO:0004635">
    <property type="term" value="F:phosphoribosyl-AMP cyclohydrolase activity"/>
    <property type="evidence" value="ECO:0007669"/>
    <property type="project" value="UniProtKB-EC"/>
</dbReference>
<dbReference type="Pfam" id="PF00106">
    <property type="entry name" value="adh_short"/>
    <property type="match status" value="1"/>
</dbReference>
<dbReference type="CDD" id="cd06572">
    <property type="entry name" value="Histidinol_dh"/>
    <property type="match status" value="1"/>
</dbReference>
<dbReference type="PANTHER" id="PTHR21256">
    <property type="entry name" value="HISTIDINOL DEHYDROGENASE HDH"/>
    <property type="match status" value="1"/>
</dbReference>
<evidence type="ECO:0000313" key="34">
    <source>
        <dbReference type="Proteomes" id="UP000663888"/>
    </source>
</evidence>
<evidence type="ECO:0000256" key="4">
    <source>
        <dbReference type="ARBA" id="ARBA00004240"/>
    </source>
</evidence>
<dbReference type="SUPFAM" id="SSF53720">
    <property type="entry name" value="ALDH-like"/>
    <property type="match status" value="1"/>
</dbReference>
<sequence length="1156" mass="123888">MPDSDTLFYSIVAALFTVAVSTMSLFTRKWSPKDKHCYVTGGSTGLGLSLAKILVKNGAHVSIVARNQEKLDQAITELERLRVSPAQVIKSYSFSLTDAAGSTAALDAASQPFEGRVPDALFMCAGASRPRFFIDDDTEALERGMRDAYWIQAYSAHAGIKKMVRQKVPGKIVFVGSMLSYMSFMGWSNYAPGKHALRGLADGLASECQLYDISVQMYFPCTMETPGYEEENRLKPDLLKKLEETDKGMTPEAAAEAMYRGIQLGQQHISGDLLTSIFRAGTRGITPNHNILVDCILALIAWSTMSTPAFLPILDSGDEELISATTRCGPVLLPASSKYSLATGSIYYVFPDTAAPPSVDQVANWLDQGASKVVVPLSLAKDLLGLISPEKLVLLLDTGSASAVTDKIRATVSGVLLKTPAVDTDLLDSVKQFFKGLSFYVLPSAETAPTSSSIQALNRLGATLVIPSSQLSLSPTSSSQLNIGDAFVAPLASDRPDGLFPTIVTAFNLGGRSLGLVYSSKESITESICTGKGVYQSRKHGLWRKGETSGAVQEVVSLRADCDSDTLEFSVIQHGTGFCHLGTSTCFGELNGLPALERTLQQRLQSAPQGSYTRRLFEDSKLLRAKIMEEADELCAAETKEDVAFEAADLIYFALTKCVKAGVSLADIEASLDLKSKKVTRRPGNAKPQWTQPEVPKPPPTAAKPIPAYTTAPSGTGNTDSIRMRTVDLSSRSRSEHAQLLKRPVLKSDEMIAKVKPIVDEVRTRGDAALIDFAAKFDRAQLSTTVISPPYSPESMELDPDVKNAIDQAYANIYKFHVAQAEKAPLVVETMPGVTCTRFARPIARVGLYVPGGTAVLPSTALMLGIPAQVAGCKEIVLATPPRSDGSVVPEVMYVAKLIGASAVLKSGGGQAVAAMAYGTETVPKVDKIFGPGNQWVTAAKMLVQNDTDALVSIDMPAGPSEVLVISDMTGNPAFVAADLLSQAEHGIDSQVVLVAVGLTDERLAEIEREVDAQAHALERVEIVRESVRKSLIVRVANDEEAIAFSNDYAPEHLIIHLENAQEALKSIENAGSVFVGPFTPESCGDYASGTNHTLPTNGYARQFSGVNTLSFQKHITSQEITKEGLRNLGPVVITLADCEGLQAHGNAVRVRLAAI</sequence>
<evidence type="ECO:0000256" key="14">
    <source>
        <dbReference type="ARBA" id="ARBA00017884"/>
    </source>
</evidence>
<keyword evidence="21" id="KW-0746">Sphingolipid metabolism</keyword>
<comment type="catalytic activity">
    <reaction evidence="29">
        <text>L-histidinol + 2 NAD(+) + H2O = L-histidine + 2 NADH + 3 H(+)</text>
        <dbReference type="Rhea" id="RHEA:20641"/>
        <dbReference type="ChEBI" id="CHEBI:15377"/>
        <dbReference type="ChEBI" id="CHEBI:15378"/>
        <dbReference type="ChEBI" id="CHEBI:57540"/>
        <dbReference type="ChEBI" id="CHEBI:57595"/>
        <dbReference type="ChEBI" id="CHEBI:57699"/>
        <dbReference type="ChEBI" id="CHEBI:57945"/>
        <dbReference type="EC" id="1.1.1.23"/>
    </reaction>
</comment>
<dbReference type="Gene3D" id="1.20.5.1300">
    <property type="match status" value="1"/>
</dbReference>
<keyword evidence="15" id="KW-0028">Amino-acid biosynthesis</keyword>
<evidence type="ECO:0000256" key="6">
    <source>
        <dbReference type="ARBA" id="ARBA00004940"/>
    </source>
</evidence>
<dbReference type="EC" id="3.6.1.31" evidence="11"/>
<gene>
    <name evidence="33" type="ORF">RDB_LOCUS45577</name>
</gene>
<keyword evidence="31" id="KW-1133">Transmembrane helix</keyword>
<evidence type="ECO:0000256" key="8">
    <source>
        <dbReference type="ARBA" id="ARBA00005169"/>
    </source>
</evidence>
<evidence type="ECO:0000313" key="33">
    <source>
        <dbReference type="EMBL" id="CAE6438021.1"/>
    </source>
</evidence>
<dbReference type="InterPro" id="IPR036291">
    <property type="entry name" value="NAD(P)-bd_dom_sf"/>
</dbReference>
<comment type="pathway">
    <text evidence="8">Amino-acid biosynthesis; L-histidine biosynthesis; L-histidine from 5-phospho-alpha-D-ribose 1-diphosphate: step 3/9.</text>
</comment>
<evidence type="ECO:0000256" key="31">
    <source>
        <dbReference type="SAM" id="Phobius"/>
    </source>
</evidence>
<comment type="catalytic activity">
    <reaction evidence="28">
        <text>sphinganine + NADP(+) = 3-oxosphinganine + NADPH + H(+)</text>
        <dbReference type="Rhea" id="RHEA:22640"/>
        <dbReference type="ChEBI" id="CHEBI:15378"/>
        <dbReference type="ChEBI" id="CHEBI:57783"/>
        <dbReference type="ChEBI" id="CHEBI:57817"/>
        <dbReference type="ChEBI" id="CHEBI:58299"/>
        <dbReference type="ChEBI" id="CHEBI:58349"/>
        <dbReference type="EC" id="1.1.1.102"/>
    </reaction>
    <physiologicalReaction direction="right-to-left" evidence="28">
        <dbReference type="Rhea" id="RHEA:22642"/>
    </physiologicalReaction>
</comment>
<dbReference type="UniPathway" id="UPA00031">
    <property type="reaction ID" value="UER00007"/>
</dbReference>
<dbReference type="GO" id="GO:0016020">
    <property type="term" value="C:membrane"/>
    <property type="evidence" value="ECO:0007669"/>
    <property type="project" value="GOC"/>
</dbReference>
<evidence type="ECO:0000256" key="22">
    <source>
        <dbReference type="ARBA" id="ARBA00023002"/>
    </source>
</evidence>
<feature type="region of interest" description="Disordered" evidence="30">
    <location>
        <begin position="679"/>
        <end position="722"/>
    </location>
</feature>
<feature type="compositionally biased region" description="Low complexity" evidence="30">
    <location>
        <begin position="703"/>
        <end position="713"/>
    </location>
</feature>
<proteinExistence type="inferred from homology"/>
<comment type="catalytic activity">
    <reaction evidence="2">
        <text>1-(5-phospho-beta-D-ribosyl)-ATP + H2O = 1-(5-phospho-beta-D-ribosyl)-5'-AMP + diphosphate + H(+)</text>
        <dbReference type="Rhea" id="RHEA:22828"/>
        <dbReference type="ChEBI" id="CHEBI:15377"/>
        <dbReference type="ChEBI" id="CHEBI:15378"/>
        <dbReference type="ChEBI" id="CHEBI:33019"/>
        <dbReference type="ChEBI" id="CHEBI:59457"/>
        <dbReference type="ChEBI" id="CHEBI:73183"/>
        <dbReference type="EC" id="3.6.1.31"/>
    </reaction>
</comment>
<dbReference type="GO" id="GO:0047560">
    <property type="term" value="F:3-dehydrosphinganine reductase activity"/>
    <property type="evidence" value="ECO:0007669"/>
    <property type="project" value="UniProtKB-EC"/>
</dbReference>
<dbReference type="CDD" id="cd11546">
    <property type="entry name" value="NTP-PPase_His4"/>
    <property type="match status" value="1"/>
</dbReference>
<comment type="pathway">
    <text evidence="5">Lipid metabolism; sphingolipid metabolism.</text>
</comment>
<dbReference type="GO" id="GO:0051287">
    <property type="term" value="F:NAD binding"/>
    <property type="evidence" value="ECO:0007669"/>
    <property type="project" value="InterPro"/>
</dbReference>
<comment type="subcellular location">
    <subcellularLocation>
        <location evidence="4">Endoplasmic reticulum</location>
    </subcellularLocation>
</comment>
<keyword evidence="23" id="KW-0520">NAD</keyword>
<keyword evidence="19" id="KW-0862">Zinc</keyword>
<organism evidence="33 34">
    <name type="scientific">Rhizoctonia solani</name>
    <dbReference type="NCBI Taxonomy" id="456999"/>
    <lineage>
        <taxon>Eukaryota</taxon>
        <taxon>Fungi</taxon>
        <taxon>Dikarya</taxon>
        <taxon>Basidiomycota</taxon>
        <taxon>Agaricomycotina</taxon>
        <taxon>Agaricomycetes</taxon>
        <taxon>Cantharellales</taxon>
        <taxon>Ceratobasidiaceae</taxon>
        <taxon>Rhizoctonia</taxon>
    </lineage>
</organism>
<dbReference type="CDD" id="cd08939">
    <property type="entry name" value="KDSR-like_SDR_c"/>
    <property type="match status" value="1"/>
</dbReference>
<dbReference type="Gene3D" id="3.10.20.810">
    <property type="entry name" value="Phosphoribosyl-AMP cyclohydrolase"/>
    <property type="match status" value="1"/>
</dbReference>
<dbReference type="GO" id="GO:0005829">
    <property type="term" value="C:cytosol"/>
    <property type="evidence" value="ECO:0007669"/>
    <property type="project" value="TreeGrafter"/>
</dbReference>
<feature type="transmembrane region" description="Helical" evidence="31">
    <location>
        <begin position="6"/>
        <end position="26"/>
    </location>
</feature>
<comment type="pathway">
    <text evidence="9">Amino-acid biosynthesis; L-histidine biosynthesis; L-histidine from 5-phospho-alpha-D-ribose 1-diphosphate: step 2/9.</text>
</comment>
<evidence type="ECO:0000256" key="29">
    <source>
        <dbReference type="ARBA" id="ARBA00049489"/>
    </source>
</evidence>
<evidence type="ECO:0000259" key="32">
    <source>
        <dbReference type="Pfam" id="PF01502"/>
    </source>
</evidence>
<dbReference type="GO" id="GO:0000105">
    <property type="term" value="P:L-histidine biosynthetic process"/>
    <property type="evidence" value="ECO:0007669"/>
    <property type="project" value="UniProtKB-UniPathway"/>
</dbReference>
<dbReference type="PRINTS" id="PR00083">
    <property type="entry name" value="HOLDHDRGNASE"/>
</dbReference>
<dbReference type="GO" id="GO:0004399">
    <property type="term" value="F:histidinol dehydrogenase activity"/>
    <property type="evidence" value="ECO:0007669"/>
    <property type="project" value="UniProtKB-EC"/>
</dbReference>
<dbReference type="FunFam" id="3.10.20.810:FF:000002">
    <property type="entry name" value="Histidine biosynthesis trifunctional protein"/>
    <property type="match status" value="1"/>
</dbReference>
<dbReference type="FunFam" id="1.20.5.1300:FF:000002">
    <property type="entry name" value="Histidinol dehydrogenase, chloroplastic"/>
    <property type="match status" value="1"/>
</dbReference>
<dbReference type="SUPFAM" id="SSF51735">
    <property type="entry name" value="NAD(P)-binding Rossmann-fold domains"/>
    <property type="match status" value="1"/>
</dbReference>
<dbReference type="PANTHER" id="PTHR21256:SF2">
    <property type="entry name" value="HISTIDINE BIOSYNTHESIS TRIFUNCTIONAL PROTEIN"/>
    <property type="match status" value="1"/>
</dbReference>
<dbReference type="EC" id="1.1.1.23" evidence="13"/>
<dbReference type="InterPro" id="IPR038019">
    <property type="entry name" value="PRib_AMP_CycHydrolase_sf"/>
</dbReference>
<dbReference type="Pfam" id="PF00815">
    <property type="entry name" value="Histidinol_dh"/>
    <property type="match status" value="1"/>
</dbReference>
<dbReference type="GO" id="GO:0005783">
    <property type="term" value="C:endoplasmic reticulum"/>
    <property type="evidence" value="ECO:0007669"/>
    <property type="project" value="UniProtKB-SubCell"/>
</dbReference>
<dbReference type="Gene3D" id="1.10.287.1080">
    <property type="entry name" value="MazG-like"/>
    <property type="match status" value="1"/>
</dbReference>
<dbReference type="FunFam" id="3.40.50.1980:FF:000001">
    <property type="entry name" value="Histidinol dehydrogenase"/>
    <property type="match status" value="1"/>
</dbReference>
<evidence type="ECO:0000256" key="12">
    <source>
        <dbReference type="ARBA" id="ARBA00012721"/>
    </source>
</evidence>
<dbReference type="Pfam" id="PF01502">
    <property type="entry name" value="PRA-CH"/>
    <property type="match status" value="1"/>
</dbReference>
<dbReference type="EC" id="1.1.1.102" evidence="26"/>